<feature type="domain" description="ACT" evidence="1">
    <location>
        <begin position="71"/>
        <end position="143"/>
    </location>
</feature>
<proteinExistence type="predicted"/>
<protein>
    <submittedName>
        <fullName evidence="2">ACT domain protein</fullName>
    </submittedName>
</protein>
<dbReference type="STRING" id="1123282.SAMN02745823_00208"/>
<dbReference type="OrthoDB" id="9790662at2"/>
<dbReference type="EMBL" id="FQXV01000001">
    <property type="protein sequence ID" value="SHH53512.1"/>
    <property type="molecule type" value="Genomic_DNA"/>
</dbReference>
<keyword evidence="3" id="KW-1185">Reference proteome</keyword>
<evidence type="ECO:0000313" key="2">
    <source>
        <dbReference type="EMBL" id="SHH53512.1"/>
    </source>
</evidence>
<dbReference type="PANTHER" id="PTHR40099">
    <property type="entry name" value="ACETOLACTATE SYNTHASE, SMALL SUBUNIT"/>
    <property type="match status" value="1"/>
</dbReference>
<dbReference type="SUPFAM" id="SSF55021">
    <property type="entry name" value="ACT-like"/>
    <property type="match status" value="2"/>
</dbReference>
<gene>
    <name evidence="2" type="ORF">SAMN02745823_00208</name>
</gene>
<dbReference type="InterPro" id="IPR045739">
    <property type="entry name" value="ACT_dom_pair"/>
</dbReference>
<name>A0A1M5TRW5_9FIRM</name>
<dbReference type="PROSITE" id="PS51671">
    <property type="entry name" value="ACT"/>
    <property type="match status" value="1"/>
</dbReference>
<dbReference type="CDD" id="cd04882">
    <property type="entry name" value="ACT_Bt0572_2"/>
    <property type="match status" value="1"/>
</dbReference>
<reference evidence="2 3" key="1">
    <citation type="submission" date="2016-11" db="EMBL/GenBank/DDBJ databases">
        <authorList>
            <person name="Jaros S."/>
            <person name="Januszkiewicz K."/>
            <person name="Wedrychowicz H."/>
        </authorList>
    </citation>
    <scope>NUCLEOTIDE SEQUENCE [LARGE SCALE GENOMIC DNA]</scope>
    <source>
        <strain evidence="2 3">DSM 10068</strain>
    </source>
</reference>
<accession>A0A1M5TRW5</accession>
<dbReference type="InterPro" id="IPR045865">
    <property type="entry name" value="ACT-like_dom_sf"/>
</dbReference>
<dbReference type="Gene3D" id="3.30.2130.10">
    <property type="entry name" value="VC0802-like"/>
    <property type="match status" value="1"/>
</dbReference>
<organism evidence="2 3">
    <name type="scientific">Sporobacter termitidis DSM 10068</name>
    <dbReference type="NCBI Taxonomy" id="1123282"/>
    <lineage>
        <taxon>Bacteria</taxon>
        <taxon>Bacillati</taxon>
        <taxon>Bacillota</taxon>
        <taxon>Clostridia</taxon>
        <taxon>Eubacteriales</taxon>
        <taxon>Oscillospiraceae</taxon>
        <taxon>Sporobacter</taxon>
    </lineage>
</organism>
<dbReference type="RefSeq" id="WP_073075783.1">
    <property type="nucleotide sequence ID" value="NZ_FQXV01000001.1"/>
</dbReference>
<evidence type="ECO:0000313" key="3">
    <source>
        <dbReference type="Proteomes" id="UP000183995"/>
    </source>
</evidence>
<dbReference type="CDD" id="cd04908">
    <property type="entry name" value="ACT_Bt0572_1"/>
    <property type="match status" value="1"/>
</dbReference>
<dbReference type="Proteomes" id="UP000183995">
    <property type="component" value="Unassembled WGS sequence"/>
</dbReference>
<dbReference type="AlphaFoldDB" id="A0A1M5TRW5"/>
<sequence>MTIDQISVFVENKPGRLVEVIEALGAKGIDMRAMSIADTSDFGILRLIVDKPQEALAVLRDADCVTSVTQVIAVAVSDTPGSLAKILRLLSDAGISIEYVYAFITHEKGGAYVIVRVEDNDKAIGVLTKSGVRLLSSGELYDM</sequence>
<evidence type="ECO:0000259" key="1">
    <source>
        <dbReference type="PROSITE" id="PS51671"/>
    </source>
</evidence>
<dbReference type="PANTHER" id="PTHR40099:SF1">
    <property type="entry name" value="ACETOLACTATE SYNTHASE, SMALL SUBUNIT"/>
    <property type="match status" value="1"/>
</dbReference>
<dbReference type="Pfam" id="PF19571">
    <property type="entry name" value="ACT_8"/>
    <property type="match status" value="1"/>
</dbReference>
<dbReference type="InterPro" id="IPR002912">
    <property type="entry name" value="ACT_dom"/>
</dbReference>